<keyword evidence="3" id="KW-1185">Reference proteome</keyword>
<keyword evidence="1" id="KW-0732">Signal</keyword>
<evidence type="ECO:0000256" key="1">
    <source>
        <dbReference type="SAM" id="SignalP"/>
    </source>
</evidence>
<feature type="chain" id="PRO_5046993237" evidence="1">
    <location>
        <begin position="20"/>
        <end position="339"/>
    </location>
</feature>
<dbReference type="Pfam" id="PF11059">
    <property type="entry name" value="DUF2860"/>
    <property type="match status" value="1"/>
</dbReference>
<sequence length="339" mass="38096">MYKCYLVIGCLVISCFVQANPFSIPQDTGWSGFFMAGGGYTNYKSNYYTGPDGEEQVVNISGKPNSQGVFTPSFNVDIRYTFAESRTQLFLGSLIQDVVRFDYTQQLGIRQQIGNKGVISGSFVFSAMPGEVWQDPYETNVERDDTDRKSHGGRLAWSDILGSKVNLTYTYRNIDVDKERSGHSLVGKTIKGNSITENEISKLDRNGTISQSEISYYWTLSNQKTLTPAFIYKIADIDGVAEKYHSVGIKMTYSYTTQHWSIVQNLYVSKSDFDSENPLYSRKADAKDFGISALLFKHKLFGYSALSGFISGVYAKSNSDINFRDAELFSISTGFLYHF</sequence>
<accession>A0ABW9YCQ6</accession>
<dbReference type="RefSeq" id="WP_160648342.1">
    <property type="nucleotide sequence ID" value="NZ_RSEJ01000001.1"/>
</dbReference>
<dbReference type="PIRSF" id="PIRSF028696">
    <property type="entry name" value="UCP028696"/>
    <property type="match status" value="1"/>
</dbReference>
<dbReference type="EMBL" id="RSEJ01000001">
    <property type="protein sequence ID" value="NBI51235.1"/>
    <property type="molecule type" value="Genomic_DNA"/>
</dbReference>
<organism evidence="2 3">
    <name type="scientific">Photobacterium alginatilyticum</name>
    <dbReference type="NCBI Taxonomy" id="1775171"/>
    <lineage>
        <taxon>Bacteria</taxon>
        <taxon>Pseudomonadati</taxon>
        <taxon>Pseudomonadota</taxon>
        <taxon>Gammaproteobacteria</taxon>
        <taxon>Vibrionales</taxon>
        <taxon>Vibrionaceae</taxon>
        <taxon>Photobacterium</taxon>
    </lineage>
</organism>
<dbReference type="PROSITE" id="PS51257">
    <property type="entry name" value="PROKAR_LIPOPROTEIN"/>
    <property type="match status" value="1"/>
</dbReference>
<gene>
    <name evidence="2" type="ORF">EIZ48_01430</name>
</gene>
<name>A0ABW9YCQ6_9GAMM</name>
<protein>
    <submittedName>
        <fullName evidence="2">DUF2860 domain-containing protein</fullName>
    </submittedName>
</protein>
<dbReference type="InterPro" id="IPR016896">
    <property type="entry name" value="DUF2860"/>
</dbReference>
<feature type="signal peptide" evidence="1">
    <location>
        <begin position="1"/>
        <end position="19"/>
    </location>
</feature>
<dbReference type="Proteomes" id="UP000738517">
    <property type="component" value="Unassembled WGS sequence"/>
</dbReference>
<evidence type="ECO:0000313" key="2">
    <source>
        <dbReference type="EMBL" id="NBI51235.1"/>
    </source>
</evidence>
<comment type="caution">
    <text evidence="2">The sequence shown here is derived from an EMBL/GenBank/DDBJ whole genome shotgun (WGS) entry which is preliminary data.</text>
</comment>
<reference evidence="2 3" key="1">
    <citation type="journal article" date="2017" name="Int. J. Syst. Evol. Microbiol.">
        <title>Photobacterium alginatilyticum sp. nov., a marine bacterium isolated from bottom seawater.</title>
        <authorList>
            <person name="Wang X."/>
            <person name="Wang Y."/>
            <person name="Yang X."/>
            <person name="Sun H."/>
            <person name="Li B."/>
            <person name="Zhang X.H."/>
        </authorList>
    </citation>
    <scope>NUCLEOTIDE SEQUENCE [LARGE SCALE GENOMIC DNA]</scope>
    <source>
        <strain evidence="2 3">P03D4</strain>
    </source>
</reference>
<proteinExistence type="predicted"/>
<evidence type="ECO:0000313" key="3">
    <source>
        <dbReference type="Proteomes" id="UP000738517"/>
    </source>
</evidence>